<dbReference type="EMBL" id="CACTIH010002377">
    <property type="protein sequence ID" value="CAA2976198.1"/>
    <property type="molecule type" value="Genomic_DNA"/>
</dbReference>
<evidence type="ECO:0000313" key="3">
    <source>
        <dbReference type="Proteomes" id="UP000594638"/>
    </source>
</evidence>
<feature type="compositionally biased region" description="Basic and acidic residues" evidence="1">
    <location>
        <begin position="103"/>
        <end position="125"/>
    </location>
</feature>
<feature type="region of interest" description="Disordered" evidence="1">
    <location>
        <begin position="103"/>
        <end position="136"/>
    </location>
</feature>
<evidence type="ECO:0000313" key="2">
    <source>
        <dbReference type="EMBL" id="CAA2976198.1"/>
    </source>
</evidence>
<proteinExistence type="predicted"/>
<protein>
    <submittedName>
        <fullName evidence="2">Ycf68 (Chloroplast)</fullName>
    </submittedName>
</protein>
<organism evidence="2 3">
    <name type="scientific">Olea europaea subsp. europaea</name>
    <dbReference type="NCBI Taxonomy" id="158383"/>
    <lineage>
        <taxon>Eukaryota</taxon>
        <taxon>Viridiplantae</taxon>
        <taxon>Streptophyta</taxon>
        <taxon>Embryophyta</taxon>
        <taxon>Tracheophyta</taxon>
        <taxon>Spermatophyta</taxon>
        <taxon>Magnoliopsida</taxon>
        <taxon>eudicotyledons</taxon>
        <taxon>Gunneridae</taxon>
        <taxon>Pentapetalae</taxon>
        <taxon>asterids</taxon>
        <taxon>lamiids</taxon>
        <taxon>Lamiales</taxon>
        <taxon>Oleaceae</taxon>
        <taxon>Oleeae</taxon>
        <taxon>Olea</taxon>
    </lineage>
</organism>
<accession>A0A8S0RAF6</accession>
<name>A0A8S0RAF6_OLEEU</name>
<feature type="compositionally biased region" description="Polar residues" evidence="1">
    <location>
        <begin position="126"/>
        <end position="136"/>
    </location>
</feature>
<evidence type="ECO:0000256" key="1">
    <source>
        <dbReference type="SAM" id="MobiDB-lite"/>
    </source>
</evidence>
<dbReference type="AlphaFoldDB" id="A0A8S0RAF6"/>
<dbReference type="Proteomes" id="UP000594638">
    <property type="component" value="Unassembled WGS sequence"/>
</dbReference>
<gene>
    <name evidence="2" type="ORF">OLEA9_A120615</name>
</gene>
<keyword evidence="3" id="KW-1185">Reference proteome</keyword>
<comment type="caution">
    <text evidence="2">The sequence shown here is derived from an EMBL/GenBank/DDBJ whole genome shotgun (WGS) entry which is preliminary data.</text>
</comment>
<dbReference type="Gramene" id="OE9A120615T1">
    <property type="protein sequence ID" value="OE9A120615C1"/>
    <property type="gene ID" value="OE9A120615"/>
</dbReference>
<sequence length="153" mass="17641">MVEQQLLLDSYNRTLLKGRHVYPYLSFYSSFSSPSRETLSFIQDLCPRGDGATEVLRIQETSFQVHLLYISDTQGRTRWGGLGKAAIKRISLIFPSRKEERETLFPFRRDQERRDEENRCGKESQTEPSTDQESYYLQRWATSSGAAACGRAS</sequence>
<dbReference type="OrthoDB" id="1247051at2759"/>
<reference evidence="2 3" key="1">
    <citation type="submission" date="2019-12" db="EMBL/GenBank/DDBJ databases">
        <authorList>
            <person name="Alioto T."/>
            <person name="Alioto T."/>
            <person name="Gomez Garrido J."/>
        </authorList>
    </citation>
    <scope>NUCLEOTIDE SEQUENCE [LARGE SCALE GENOMIC DNA]</scope>
</reference>